<accession>A0AA47NWM3</accession>
<evidence type="ECO:0000313" key="2">
    <source>
        <dbReference type="Proteomes" id="UP001174136"/>
    </source>
</evidence>
<proteinExistence type="predicted"/>
<comment type="caution">
    <text evidence="1">The sequence shown here is derived from an EMBL/GenBank/DDBJ whole genome shotgun (WGS) entry which is preliminary data.</text>
</comment>
<keyword evidence="2" id="KW-1185">Reference proteome</keyword>
<reference evidence="1" key="1">
    <citation type="journal article" date="2023" name="Front. Mar. Sci.">
        <title>A new Merluccius polli reference genome to investigate the effects of global change in West African waters.</title>
        <authorList>
            <person name="Mateo J.L."/>
            <person name="Blanco-Fernandez C."/>
            <person name="Garcia-Vazquez E."/>
            <person name="Machado-Schiaffino G."/>
        </authorList>
    </citation>
    <scope>NUCLEOTIDE SEQUENCE</scope>
    <source>
        <strain evidence="1">C29</strain>
        <tissue evidence="1">Fin</tissue>
    </source>
</reference>
<organism evidence="1 2">
    <name type="scientific">Merluccius polli</name>
    <name type="common">Benguela hake</name>
    <name type="synonym">Merluccius cadenati</name>
    <dbReference type="NCBI Taxonomy" id="89951"/>
    <lineage>
        <taxon>Eukaryota</taxon>
        <taxon>Metazoa</taxon>
        <taxon>Chordata</taxon>
        <taxon>Craniata</taxon>
        <taxon>Vertebrata</taxon>
        <taxon>Euteleostomi</taxon>
        <taxon>Actinopterygii</taxon>
        <taxon>Neopterygii</taxon>
        <taxon>Teleostei</taxon>
        <taxon>Neoteleostei</taxon>
        <taxon>Acanthomorphata</taxon>
        <taxon>Zeiogadaria</taxon>
        <taxon>Gadariae</taxon>
        <taxon>Gadiformes</taxon>
        <taxon>Gadoidei</taxon>
        <taxon>Merlucciidae</taxon>
        <taxon>Merluccius</taxon>
    </lineage>
</organism>
<gene>
    <name evidence="1" type="ORF">N1851_021448</name>
</gene>
<protein>
    <submittedName>
        <fullName evidence="1">Uncharacterized protein</fullName>
    </submittedName>
</protein>
<name>A0AA47NWM3_MERPO</name>
<dbReference type="Proteomes" id="UP001174136">
    <property type="component" value="Unassembled WGS sequence"/>
</dbReference>
<sequence length="198" mass="22481">MVWFTAPEWRRRFAPNHPACCHGNRLSRVFTWRIKKWQPCLNTGVHPFEEKSCLSCWASLSVIGCRGERQAPPWKPNHSIACLRAGTPSLLAAMRKPADPARTWKSRARVLWTARPIRVIWTQTQHAYDVGVLSQATDGIHGQLQTRVGRDAVQNHGHRTASSPDVHFIHLDLTALCRNSKFGQFITKIVGIKSQVIY</sequence>
<dbReference type="AlphaFoldDB" id="A0AA47NWM3"/>
<dbReference type="EMBL" id="JAOPHQ010003843">
    <property type="protein sequence ID" value="KAK0141451.1"/>
    <property type="molecule type" value="Genomic_DNA"/>
</dbReference>
<evidence type="ECO:0000313" key="1">
    <source>
        <dbReference type="EMBL" id="KAK0141451.1"/>
    </source>
</evidence>